<name>A0A7X1B2I0_9BACT</name>
<proteinExistence type="predicted"/>
<dbReference type="Proteomes" id="UP000525652">
    <property type="component" value="Unassembled WGS sequence"/>
</dbReference>
<keyword evidence="3" id="KW-1185">Reference proteome</keyword>
<reference evidence="2 3" key="1">
    <citation type="submission" date="2020-07" db="EMBL/GenBank/DDBJ databases">
        <authorList>
            <person name="Feng X."/>
        </authorList>
    </citation>
    <scope>NUCLEOTIDE SEQUENCE [LARGE SCALE GENOMIC DNA]</scope>
    <source>
        <strain evidence="2 3">JCM14086</strain>
    </source>
</reference>
<keyword evidence="1" id="KW-0812">Transmembrane</keyword>
<evidence type="ECO:0000313" key="2">
    <source>
        <dbReference type="EMBL" id="MBC2604307.1"/>
    </source>
</evidence>
<gene>
    <name evidence="2" type="ORF">H5P30_21210</name>
</gene>
<feature type="transmembrane region" description="Helical" evidence="1">
    <location>
        <begin position="6"/>
        <end position="27"/>
    </location>
</feature>
<evidence type="ECO:0000313" key="3">
    <source>
        <dbReference type="Proteomes" id="UP000525652"/>
    </source>
</evidence>
<dbReference type="RefSeq" id="WP_185694920.1">
    <property type="nucleotide sequence ID" value="NZ_JACHVA010000142.1"/>
</dbReference>
<keyword evidence="1" id="KW-0472">Membrane</keyword>
<dbReference type="EMBL" id="JACHVA010000142">
    <property type="protein sequence ID" value="MBC2604307.1"/>
    <property type="molecule type" value="Genomic_DNA"/>
</dbReference>
<protein>
    <submittedName>
        <fullName evidence="2">Uncharacterized protein</fullName>
    </submittedName>
</protein>
<accession>A0A7X1B2I0</accession>
<sequence>MNAETILLVFEICFLILFTGFGVRFVFYDEDGPNLDAFYKKYLNGRVRKKYAEFTRTVGFLLLTVSVVYLALLIWNQFSPVVLLFTGD</sequence>
<feature type="transmembrane region" description="Helical" evidence="1">
    <location>
        <begin position="58"/>
        <end position="78"/>
    </location>
</feature>
<comment type="caution">
    <text evidence="2">The sequence shown here is derived from an EMBL/GenBank/DDBJ whole genome shotgun (WGS) entry which is preliminary data.</text>
</comment>
<evidence type="ECO:0000256" key="1">
    <source>
        <dbReference type="SAM" id="Phobius"/>
    </source>
</evidence>
<organism evidence="2 3">
    <name type="scientific">Puniceicoccus vermicola</name>
    <dbReference type="NCBI Taxonomy" id="388746"/>
    <lineage>
        <taxon>Bacteria</taxon>
        <taxon>Pseudomonadati</taxon>
        <taxon>Verrucomicrobiota</taxon>
        <taxon>Opitutia</taxon>
        <taxon>Puniceicoccales</taxon>
        <taxon>Puniceicoccaceae</taxon>
        <taxon>Puniceicoccus</taxon>
    </lineage>
</organism>
<dbReference type="AlphaFoldDB" id="A0A7X1B2I0"/>
<keyword evidence="1" id="KW-1133">Transmembrane helix</keyword>